<sequence>MQADGKAPDAAADAPGDRRQRLLRLGQGRPGEPAEEAFRRDGRLQPDRRRAEAGVRAEPEREVPGPGPGEAKRSASGACVAGSRPAVEYPASTGVPEASPST</sequence>
<feature type="compositionally biased region" description="Basic and acidic residues" evidence="1">
    <location>
        <begin position="36"/>
        <end position="63"/>
    </location>
</feature>
<feature type="region of interest" description="Disordered" evidence="1">
    <location>
        <begin position="1"/>
        <end position="102"/>
    </location>
</feature>
<organism evidence="2 3">
    <name type="scientific">Streptomyces diastaticus subsp. diastaticus</name>
    <dbReference type="NCBI Taxonomy" id="68040"/>
    <lineage>
        <taxon>Bacteria</taxon>
        <taxon>Bacillati</taxon>
        <taxon>Actinomycetota</taxon>
        <taxon>Actinomycetes</taxon>
        <taxon>Kitasatosporales</taxon>
        <taxon>Streptomycetaceae</taxon>
        <taxon>Streptomyces</taxon>
        <taxon>Streptomyces diastaticus group</taxon>
    </lineage>
</organism>
<accession>A0ABQ1CS19</accession>
<feature type="compositionally biased region" description="Low complexity" evidence="1">
    <location>
        <begin position="1"/>
        <end position="14"/>
    </location>
</feature>
<dbReference type="Proteomes" id="UP000472710">
    <property type="component" value="Unassembled WGS sequence"/>
</dbReference>
<proteinExistence type="predicted"/>
<evidence type="ECO:0000313" key="2">
    <source>
        <dbReference type="EMBL" id="GFH73147.1"/>
    </source>
</evidence>
<name>A0ABQ1CS19_STRDI</name>
<reference evidence="2 3" key="1">
    <citation type="submission" date="2020-02" db="EMBL/GenBank/DDBJ databases">
        <title>Whole genome shotgun sequence of Streptomyces diastaticus subsp. diastaticus NBRC 13412.</title>
        <authorList>
            <person name="Ichikawa N."/>
            <person name="Komaki H."/>
            <person name="Tamura T."/>
        </authorList>
    </citation>
    <scope>NUCLEOTIDE SEQUENCE [LARGE SCALE GENOMIC DNA]</scope>
    <source>
        <strain evidence="2 3">NBRC 13412</strain>
    </source>
</reference>
<dbReference type="EMBL" id="BLLN01000005">
    <property type="protein sequence ID" value="GFH73147.1"/>
    <property type="molecule type" value="Genomic_DNA"/>
</dbReference>
<evidence type="ECO:0000313" key="3">
    <source>
        <dbReference type="Proteomes" id="UP000472710"/>
    </source>
</evidence>
<keyword evidence="3" id="KW-1185">Reference proteome</keyword>
<protein>
    <submittedName>
        <fullName evidence="2">Uncharacterized protein</fullName>
    </submittedName>
</protein>
<comment type="caution">
    <text evidence="2">The sequence shown here is derived from an EMBL/GenBank/DDBJ whole genome shotgun (WGS) entry which is preliminary data.</text>
</comment>
<gene>
    <name evidence="2" type="ORF">Sdia_39150</name>
</gene>
<evidence type="ECO:0000256" key="1">
    <source>
        <dbReference type="SAM" id="MobiDB-lite"/>
    </source>
</evidence>